<dbReference type="PANTHER" id="PTHR10609:SF14">
    <property type="entry name" value="BIOTINIDASE"/>
    <property type="match status" value="1"/>
</dbReference>
<dbReference type="Gene3D" id="3.60.110.10">
    <property type="entry name" value="Carbon-nitrogen hydrolase"/>
    <property type="match status" value="1"/>
</dbReference>
<dbReference type="OrthoDB" id="10250282at2759"/>
<evidence type="ECO:0000256" key="8">
    <source>
        <dbReference type="ARBA" id="ARBA00043697"/>
    </source>
</evidence>
<dbReference type="EMBL" id="JAINUF010000021">
    <property type="protein sequence ID" value="KAJ8335131.1"/>
    <property type="molecule type" value="Genomic_DNA"/>
</dbReference>
<dbReference type="InterPro" id="IPR043957">
    <property type="entry name" value="Vanin_C"/>
</dbReference>
<dbReference type="Pfam" id="PF00795">
    <property type="entry name" value="CN_hydrolase"/>
    <property type="match status" value="1"/>
</dbReference>
<dbReference type="PROSITE" id="PS50263">
    <property type="entry name" value="CN_HYDROLASE"/>
    <property type="match status" value="1"/>
</dbReference>
<sequence length="557" mass="61222">MGRVAGRWSVLGAAMAQCILAAAAVLTLSLLVRGEGGVERGVVGGGSYVAAVYEHRLIQNPQPKVPLSRREALEHMRQNLDVFEEQAAAAANQGAQIIVFPEDGIHGFNFSRESIYGYLETVPDPTAVSWNPCSDPTRFPNTEVQHRLSCMAKAHGLYVVANMPGSEECQTHIPPCPPDGRYQFNTNVVFSANGTLVARYRKRNLYFEEFDPPSDPQLVTFDTPFAGRFGVFTCFDILFYSPAVELVERLGVRQLVFPTAWMNQLPLLTSVQAQRSFSYATGAALLGANIRADTLGMTGSGIFTPWEALYHHAGAGAPEAGRLLVKTLPVLDSLRPDLRPRSSPLPLLFSGYQEPQYCLQGDGECQGTAPKGWGRLEEPATLSSPFKAEMMYDRFTMVLVQGTEGSLSVCDNTLCCHLLFRRLTAPQELYALAAFDGLHVVHGTYSLQVCALVRCGGHTPETCGAEIDHAHTLMDFRLAGNFSVRHVFPGVLSSNMQLDRPDHSGWEGRGNMQLDRPDHSDWEGRGFYMSRRGMGRGLVTAVLYGRAYDQDHTQTNV</sequence>
<evidence type="ECO:0000313" key="10">
    <source>
        <dbReference type="EMBL" id="KAJ8335131.1"/>
    </source>
</evidence>
<evidence type="ECO:0000256" key="5">
    <source>
        <dbReference type="ARBA" id="ARBA00037073"/>
    </source>
</evidence>
<keyword evidence="11" id="KW-1185">Reference proteome</keyword>
<comment type="catalytic activity">
    <reaction evidence="8">
        <text>biocytin + H2O = biotin + L-lysine</text>
        <dbReference type="Rhea" id="RHEA:77171"/>
        <dbReference type="ChEBI" id="CHEBI:15377"/>
        <dbReference type="ChEBI" id="CHEBI:32551"/>
        <dbReference type="ChEBI" id="CHEBI:57586"/>
        <dbReference type="ChEBI" id="CHEBI:195545"/>
        <dbReference type="EC" id="3.5.1.12"/>
    </reaction>
</comment>
<evidence type="ECO:0000256" key="2">
    <source>
        <dbReference type="ARBA" id="ARBA00022729"/>
    </source>
</evidence>
<dbReference type="GO" id="GO:0047708">
    <property type="term" value="F:biotinidase activity"/>
    <property type="evidence" value="ECO:0007669"/>
    <property type="project" value="UniProtKB-EC"/>
</dbReference>
<evidence type="ECO:0000256" key="1">
    <source>
        <dbReference type="ARBA" id="ARBA00008225"/>
    </source>
</evidence>
<dbReference type="CDD" id="cd07567">
    <property type="entry name" value="biotinidase_like"/>
    <property type="match status" value="1"/>
</dbReference>
<dbReference type="InterPro" id="IPR003010">
    <property type="entry name" value="C-N_Hydrolase"/>
</dbReference>
<accession>A0A9Q1ID07</accession>
<evidence type="ECO:0000313" key="11">
    <source>
        <dbReference type="Proteomes" id="UP001152622"/>
    </source>
</evidence>
<dbReference type="EC" id="3.5.1.12" evidence="6"/>
<protein>
    <recommendedName>
        <fullName evidence="7">Biotinidase</fullName>
        <ecNumber evidence="6">3.5.1.12</ecNumber>
    </recommendedName>
</protein>
<evidence type="ECO:0000259" key="9">
    <source>
        <dbReference type="PROSITE" id="PS50263"/>
    </source>
</evidence>
<dbReference type="Pfam" id="PF19018">
    <property type="entry name" value="Vanin_C"/>
    <property type="match status" value="1"/>
</dbReference>
<evidence type="ECO:0000256" key="4">
    <source>
        <dbReference type="ARBA" id="ARBA00023180"/>
    </source>
</evidence>
<comment type="caution">
    <text evidence="10">The sequence shown here is derived from an EMBL/GenBank/DDBJ whole genome shotgun (WGS) entry which is preliminary data.</text>
</comment>
<evidence type="ECO:0000256" key="6">
    <source>
        <dbReference type="ARBA" id="ARBA00039012"/>
    </source>
</evidence>
<keyword evidence="3" id="KW-0378">Hydrolase</keyword>
<keyword evidence="2" id="KW-0732">Signal</keyword>
<dbReference type="PANTHER" id="PTHR10609">
    <property type="entry name" value="BIOTINIDASE-RELATED"/>
    <property type="match status" value="1"/>
</dbReference>
<comment type="similarity">
    <text evidence="1">Belongs to the carbon-nitrogen hydrolase superfamily. BTD/VNN family.</text>
</comment>
<evidence type="ECO:0000256" key="7">
    <source>
        <dbReference type="ARBA" id="ARBA00039680"/>
    </source>
</evidence>
<gene>
    <name evidence="10" type="ORF">SKAU_G00407700</name>
</gene>
<dbReference type="InterPro" id="IPR040154">
    <property type="entry name" value="Biotinidase/VNN"/>
</dbReference>
<reference evidence="10" key="1">
    <citation type="journal article" date="2023" name="Science">
        <title>Genome structures resolve the early diversification of teleost fishes.</title>
        <authorList>
            <person name="Parey E."/>
            <person name="Louis A."/>
            <person name="Montfort J."/>
            <person name="Bouchez O."/>
            <person name="Roques C."/>
            <person name="Iampietro C."/>
            <person name="Lluch J."/>
            <person name="Castinel A."/>
            <person name="Donnadieu C."/>
            <person name="Desvignes T."/>
            <person name="Floi Bucao C."/>
            <person name="Jouanno E."/>
            <person name="Wen M."/>
            <person name="Mejri S."/>
            <person name="Dirks R."/>
            <person name="Jansen H."/>
            <person name="Henkel C."/>
            <person name="Chen W.J."/>
            <person name="Zahm M."/>
            <person name="Cabau C."/>
            <person name="Klopp C."/>
            <person name="Thompson A.W."/>
            <person name="Robinson-Rechavi M."/>
            <person name="Braasch I."/>
            <person name="Lecointre G."/>
            <person name="Bobe J."/>
            <person name="Postlethwait J.H."/>
            <person name="Berthelot C."/>
            <person name="Roest Crollius H."/>
            <person name="Guiguen Y."/>
        </authorList>
    </citation>
    <scope>NUCLEOTIDE SEQUENCE</scope>
    <source>
        <strain evidence="10">WJC10195</strain>
    </source>
</reference>
<organism evidence="10 11">
    <name type="scientific">Synaphobranchus kaupii</name>
    <name type="common">Kaup's arrowtooth eel</name>
    <dbReference type="NCBI Taxonomy" id="118154"/>
    <lineage>
        <taxon>Eukaryota</taxon>
        <taxon>Metazoa</taxon>
        <taxon>Chordata</taxon>
        <taxon>Craniata</taxon>
        <taxon>Vertebrata</taxon>
        <taxon>Euteleostomi</taxon>
        <taxon>Actinopterygii</taxon>
        <taxon>Neopterygii</taxon>
        <taxon>Teleostei</taxon>
        <taxon>Anguilliformes</taxon>
        <taxon>Synaphobranchidae</taxon>
        <taxon>Synaphobranchus</taxon>
    </lineage>
</organism>
<dbReference type="AlphaFoldDB" id="A0A9Q1ID07"/>
<dbReference type="SUPFAM" id="SSF56317">
    <property type="entry name" value="Carbon-nitrogen hydrolase"/>
    <property type="match status" value="1"/>
</dbReference>
<proteinExistence type="inferred from homology"/>
<name>A0A9Q1ID07_SYNKA</name>
<dbReference type="FunFam" id="3.60.110.10:FF:000001">
    <property type="entry name" value="biotinidase isoform X1"/>
    <property type="match status" value="1"/>
</dbReference>
<dbReference type="InterPro" id="IPR036526">
    <property type="entry name" value="C-N_Hydrolase_sf"/>
</dbReference>
<evidence type="ECO:0000256" key="3">
    <source>
        <dbReference type="ARBA" id="ARBA00022801"/>
    </source>
</evidence>
<feature type="domain" description="CN hydrolase" evidence="9">
    <location>
        <begin position="53"/>
        <end position="330"/>
    </location>
</feature>
<keyword evidence="4" id="KW-0325">Glycoprotein</keyword>
<dbReference type="InterPro" id="IPR012101">
    <property type="entry name" value="Biotinidase-like_euk"/>
</dbReference>
<dbReference type="Proteomes" id="UP001152622">
    <property type="component" value="Chromosome 21"/>
</dbReference>
<comment type="function">
    <text evidence="5">Catalytic release of biotin from biocytin, the product of biotin-dependent carboxylases degradation.</text>
</comment>